<keyword evidence="3" id="KW-1185">Reference proteome</keyword>
<dbReference type="AlphaFoldDB" id="A0AA39THJ8"/>
<dbReference type="GO" id="GO:0005619">
    <property type="term" value="C:ascospore wall"/>
    <property type="evidence" value="ECO:0007669"/>
    <property type="project" value="TreeGrafter"/>
</dbReference>
<dbReference type="GO" id="GO:0005628">
    <property type="term" value="C:prospore membrane"/>
    <property type="evidence" value="ECO:0007669"/>
    <property type="project" value="TreeGrafter"/>
</dbReference>
<protein>
    <recommendedName>
        <fullName evidence="4">Outer spore wall protein RRT8</fullName>
    </recommendedName>
</protein>
<evidence type="ECO:0000313" key="2">
    <source>
        <dbReference type="EMBL" id="KAK0611452.1"/>
    </source>
</evidence>
<dbReference type="Proteomes" id="UP001175000">
    <property type="component" value="Unassembled WGS sequence"/>
</dbReference>
<evidence type="ECO:0000313" key="3">
    <source>
        <dbReference type="Proteomes" id="UP001175000"/>
    </source>
</evidence>
<accession>A0AA39THJ8</accession>
<sequence>MPSQPVNTTESPRRSFFARPASYVVRAARSAFYPIKGMWYFLQRPYFYPLFVGRLLPLSIISLLVYFVLFTFAFLPQLAFLAIFQGWAAACINATALVLGEGLVVIQGIFEGFFVDECRVDVFDATLIEKGLTDLVAPQRILFLDAPNPVKMLGKPTAPAEYQPWSIVQIVELIFFLPLNLVPYVGAPAFIMITGSRLGKLSHHRWFKLRGLDKKAIKRELSLRSWDYLWFGTVAMVLELCPILNFFFLLTTTAGAALWVVKIEERSRIRVGRPITAEERVAQSTQDEPVYHDNLV</sequence>
<dbReference type="PANTHER" id="PTHR34292">
    <property type="entry name" value="OUTER SPORE WALL PROTEIN LDS1"/>
    <property type="match status" value="1"/>
</dbReference>
<keyword evidence="1" id="KW-1133">Transmembrane helix</keyword>
<proteinExistence type="predicted"/>
<dbReference type="GO" id="GO:0005811">
    <property type="term" value="C:lipid droplet"/>
    <property type="evidence" value="ECO:0007669"/>
    <property type="project" value="TreeGrafter"/>
</dbReference>
<comment type="caution">
    <text evidence="2">The sequence shown here is derived from an EMBL/GenBank/DDBJ whole genome shotgun (WGS) entry which is preliminary data.</text>
</comment>
<feature type="transmembrane region" description="Helical" evidence="1">
    <location>
        <begin position="173"/>
        <end position="193"/>
    </location>
</feature>
<evidence type="ECO:0008006" key="4">
    <source>
        <dbReference type="Google" id="ProtNLM"/>
    </source>
</evidence>
<reference evidence="2" key="1">
    <citation type="submission" date="2023-06" db="EMBL/GenBank/DDBJ databases">
        <title>Genome-scale phylogeny and comparative genomics of the fungal order Sordariales.</title>
        <authorList>
            <consortium name="Lawrence Berkeley National Laboratory"/>
            <person name="Hensen N."/>
            <person name="Bonometti L."/>
            <person name="Westerberg I."/>
            <person name="Brannstrom I.O."/>
            <person name="Guillou S."/>
            <person name="Cros-Aarteil S."/>
            <person name="Calhoun S."/>
            <person name="Haridas S."/>
            <person name="Kuo A."/>
            <person name="Mondo S."/>
            <person name="Pangilinan J."/>
            <person name="Riley R."/>
            <person name="Labutti K."/>
            <person name="Andreopoulos B."/>
            <person name="Lipzen A."/>
            <person name="Chen C."/>
            <person name="Yanf M."/>
            <person name="Daum C."/>
            <person name="Ng V."/>
            <person name="Clum A."/>
            <person name="Steindorff A."/>
            <person name="Ohm R."/>
            <person name="Martin F."/>
            <person name="Silar P."/>
            <person name="Natvig D."/>
            <person name="Lalanne C."/>
            <person name="Gautier V."/>
            <person name="Ament-Velasquez S.L."/>
            <person name="Kruys A."/>
            <person name="Hutchinson M.I."/>
            <person name="Powell A.J."/>
            <person name="Barry K."/>
            <person name="Miller A.N."/>
            <person name="Grigoriev I.V."/>
            <person name="Debuchy R."/>
            <person name="Gladieux P."/>
            <person name="Thoren M.H."/>
            <person name="Johannesson H."/>
        </authorList>
    </citation>
    <scope>NUCLEOTIDE SEQUENCE</scope>
    <source>
        <strain evidence="2">CBS 606.72</strain>
    </source>
</reference>
<dbReference type="EMBL" id="JAULSU010000007">
    <property type="protein sequence ID" value="KAK0611452.1"/>
    <property type="molecule type" value="Genomic_DNA"/>
</dbReference>
<dbReference type="PANTHER" id="PTHR34292:SF1">
    <property type="entry name" value="OUTER SPORE WALL PROTEIN RRT8"/>
    <property type="match status" value="1"/>
</dbReference>
<name>A0AA39THJ8_9PEZI</name>
<feature type="transmembrane region" description="Helical" evidence="1">
    <location>
        <begin position="46"/>
        <end position="72"/>
    </location>
</feature>
<feature type="transmembrane region" description="Helical" evidence="1">
    <location>
        <begin position="228"/>
        <end position="261"/>
    </location>
</feature>
<gene>
    <name evidence="2" type="ORF">B0T14DRAFT_571338</name>
</gene>
<dbReference type="InterPro" id="IPR052786">
    <property type="entry name" value="Spore_wall_assembly"/>
</dbReference>
<keyword evidence="1" id="KW-0472">Membrane</keyword>
<feature type="transmembrane region" description="Helical" evidence="1">
    <location>
        <begin position="78"/>
        <end position="99"/>
    </location>
</feature>
<evidence type="ECO:0000256" key="1">
    <source>
        <dbReference type="SAM" id="Phobius"/>
    </source>
</evidence>
<organism evidence="2 3">
    <name type="scientific">Immersiella caudata</name>
    <dbReference type="NCBI Taxonomy" id="314043"/>
    <lineage>
        <taxon>Eukaryota</taxon>
        <taxon>Fungi</taxon>
        <taxon>Dikarya</taxon>
        <taxon>Ascomycota</taxon>
        <taxon>Pezizomycotina</taxon>
        <taxon>Sordariomycetes</taxon>
        <taxon>Sordariomycetidae</taxon>
        <taxon>Sordariales</taxon>
        <taxon>Lasiosphaeriaceae</taxon>
        <taxon>Immersiella</taxon>
    </lineage>
</organism>
<keyword evidence="1" id="KW-0812">Transmembrane</keyword>